<dbReference type="EMBL" id="SHKP01000004">
    <property type="protein sequence ID" value="RZU02343.1"/>
    <property type="molecule type" value="Genomic_DNA"/>
</dbReference>
<protein>
    <submittedName>
        <fullName evidence="1">HAD superfamily hydrolase (TIGR01509 family)</fullName>
    </submittedName>
</protein>
<dbReference type="InterPro" id="IPR023198">
    <property type="entry name" value="PGP-like_dom2"/>
</dbReference>
<dbReference type="InterPro" id="IPR006439">
    <property type="entry name" value="HAD-SF_hydro_IA"/>
</dbReference>
<dbReference type="OrthoDB" id="5293434at2"/>
<dbReference type="Gene3D" id="1.10.150.240">
    <property type="entry name" value="Putative phosphatase, domain 2"/>
    <property type="match status" value="1"/>
</dbReference>
<dbReference type="Gene3D" id="3.40.50.1000">
    <property type="entry name" value="HAD superfamily/HAD-like"/>
    <property type="match status" value="1"/>
</dbReference>
<dbReference type="Pfam" id="PF00702">
    <property type="entry name" value="Hydrolase"/>
    <property type="match status" value="1"/>
</dbReference>
<proteinExistence type="predicted"/>
<organism evidence="1 2">
    <name type="scientific">Rivibacter subsaxonicus</name>
    <dbReference type="NCBI Taxonomy" id="457575"/>
    <lineage>
        <taxon>Bacteria</taxon>
        <taxon>Pseudomonadati</taxon>
        <taxon>Pseudomonadota</taxon>
        <taxon>Betaproteobacteria</taxon>
        <taxon>Burkholderiales</taxon>
        <taxon>Rivibacter</taxon>
    </lineage>
</organism>
<keyword evidence="2" id="KW-1185">Reference proteome</keyword>
<reference evidence="1 2" key="1">
    <citation type="submission" date="2019-02" db="EMBL/GenBank/DDBJ databases">
        <title>Genomic Encyclopedia of Type Strains, Phase IV (KMG-IV): sequencing the most valuable type-strain genomes for metagenomic binning, comparative biology and taxonomic classification.</title>
        <authorList>
            <person name="Goeker M."/>
        </authorList>
    </citation>
    <scope>NUCLEOTIDE SEQUENCE [LARGE SCALE GENOMIC DNA]</scope>
    <source>
        <strain evidence="1 2">DSM 19570</strain>
    </source>
</reference>
<accession>A0A4Q7W032</accession>
<dbReference type="PANTHER" id="PTHR42896">
    <property type="entry name" value="XYLULOSE-1,5-BISPHOSPHATE (XUBP) PHOSPHATASE"/>
    <property type="match status" value="1"/>
</dbReference>
<gene>
    <name evidence="1" type="ORF">EV670_0366</name>
</gene>
<dbReference type="NCBIfam" id="TIGR01509">
    <property type="entry name" value="HAD-SF-IA-v3"/>
    <property type="match status" value="1"/>
</dbReference>
<keyword evidence="1" id="KW-0378">Hydrolase</keyword>
<dbReference type="SFLD" id="SFLDS00003">
    <property type="entry name" value="Haloacid_Dehalogenase"/>
    <property type="match status" value="1"/>
</dbReference>
<sequence>MALKALIFDVDGTLAETEFDGHRVAFNEAFAAARLGWHWDLPTYRRLLAVTGGKERMLAWWRELDPVGAEAGDVPARIRELHFDKTARYAALVAAGRMQLRPGVERLLGEARAAGLRLAIATTTTFDNVEALLRHTLGEEATGWFEVIGAGDAVAAKKPAPDIYRHVLARLGIDANEAIAFEDSGPGLASALAAGLACVVTPSLLAADAPFDERALAVIDHLGEDGAAAGGIALGRPWRGVLGPATLAAWRRVYENEN</sequence>
<dbReference type="AlphaFoldDB" id="A0A4Q7W032"/>
<dbReference type="RefSeq" id="WP_130430112.1">
    <property type="nucleotide sequence ID" value="NZ_SHKP01000004.1"/>
</dbReference>
<dbReference type="GO" id="GO:0016787">
    <property type="term" value="F:hydrolase activity"/>
    <property type="evidence" value="ECO:0007669"/>
    <property type="project" value="UniProtKB-KW"/>
</dbReference>
<dbReference type="Proteomes" id="UP000293671">
    <property type="component" value="Unassembled WGS sequence"/>
</dbReference>
<dbReference type="InterPro" id="IPR036412">
    <property type="entry name" value="HAD-like_sf"/>
</dbReference>
<name>A0A4Q7W032_9BURK</name>
<dbReference type="SUPFAM" id="SSF56784">
    <property type="entry name" value="HAD-like"/>
    <property type="match status" value="1"/>
</dbReference>
<evidence type="ECO:0000313" key="1">
    <source>
        <dbReference type="EMBL" id="RZU02343.1"/>
    </source>
</evidence>
<dbReference type="SFLD" id="SFLDG01129">
    <property type="entry name" value="C1.5:_HAD__Beta-PGM__Phosphata"/>
    <property type="match status" value="1"/>
</dbReference>
<dbReference type="InterPro" id="IPR044999">
    <property type="entry name" value="CbbY-like"/>
</dbReference>
<dbReference type="InterPro" id="IPR023214">
    <property type="entry name" value="HAD_sf"/>
</dbReference>
<dbReference type="SFLD" id="SFLDG01135">
    <property type="entry name" value="C1.5.6:_HAD__Beta-PGM__Phospha"/>
    <property type="match status" value="1"/>
</dbReference>
<dbReference type="PRINTS" id="PR00413">
    <property type="entry name" value="HADHALOGNASE"/>
</dbReference>
<comment type="caution">
    <text evidence="1">The sequence shown here is derived from an EMBL/GenBank/DDBJ whole genome shotgun (WGS) entry which is preliminary data.</text>
</comment>
<dbReference type="PANTHER" id="PTHR42896:SF2">
    <property type="entry name" value="CBBY-LIKE PROTEIN"/>
    <property type="match status" value="1"/>
</dbReference>
<dbReference type="SFLD" id="SFLDF00035">
    <property type="entry name" value="phosphoglycolate_phosphatase"/>
    <property type="match status" value="1"/>
</dbReference>
<evidence type="ECO:0000313" key="2">
    <source>
        <dbReference type="Proteomes" id="UP000293671"/>
    </source>
</evidence>